<dbReference type="PROSITE" id="PS50171">
    <property type="entry name" value="ZF_MATRIN"/>
    <property type="match status" value="1"/>
</dbReference>
<evidence type="ECO:0000256" key="3">
    <source>
        <dbReference type="ARBA" id="ARBA00022771"/>
    </source>
</evidence>
<feature type="region of interest" description="Disordered" evidence="6">
    <location>
        <begin position="531"/>
        <end position="554"/>
    </location>
</feature>
<dbReference type="Pfam" id="PF23330">
    <property type="entry name" value="zf-C2H2_14"/>
    <property type="match status" value="1"/>
</dbReference>
<dbReference type="InterPro" id="IPR036236">
    <property type="entry name" value="Znf_C2H2_sf"/>
</dbReference>
<evidence type="ECO:0000256" key="6">
    <source>
        <dbReference type="SAM" id="MobiDB-lite"/>
    </source>
</evidence>
<feature type="domain" description="Matrin-type" evidence="7">
    <location>
        <begin position="494"/>
        <end position="525"/>
    </location>
</feature>
<evidence type="ECO:0000256" key="5">
    <source>
        <dbReference type="ARBA" id="ARBA00023242"/>
    </source>
</evidence>
<keyword evidence="4" id="KW-0862">Zinc</keyword>
<dbReference type="Proteomes" id="UP000324632">
    <property type="component" value="Chromosome 9"/>
</dbReference>
<feature type="compositionally biased region" description="Polar residues" evidence="6">
    <location>
        <begin position="541"/>
        <end position="550"/>
    </location>
</feature>
<keyword evidence="3" id="KW-0863">Zinc-finger</keyword>
<dbReference type="InterPro" id="IPR026811">
    <property type="entry name" value="CIZ1"/>
</dbReference>
<dbReference type="SMART" id="SM00355">
    <property type="entry name" value="ZnF_C2H2"/>
    <property type="match status" value="2"/>
</dbReference>
<feature type="region of interest" description="Disordered" evidence="6">
    <location>
        <begin position="572"/>
        <end position="600"/>
    </location>
</feature>
<protein>
    <submittedName>
        <fullName evidence="8">Zinc finger protein 1</fullName>
    </submittedName>
</protein>
<feature type="region of interest" description="Disordered" evidence="6">
    <location>
        <begin position="1"/>
        <end position="75"/>
    </location>
</feature>
<comment type="subcellular location">
    <subcellularLocation>
        <location evidence="1">Nucleus</location>
    </subcellularLocation>
</comment>
<proteinExistence type="predicted"/>
<evidence type="ECO:0000256" key="4">
    <source>
        <dbReference type="ARBA" id="ARBA00022833"/>
    </source>
</evidence>
<dbReference type="PANTHER" id="PTHR15491">
    <property type="match status" value="1"/>
</dbReference>
<keyword evidence="5" id="KW-0539">Nucleus</keyword>
<comment type="caution">
    <text evidence="8">The sequence shown here is derived from an EMBL/GenBank/DDBJ whole genome shotgun (WGS) entry which is preliminary data.</text>
</comment>
<dbReference type="InterPro" id="IPR056345">
    <property type="entry name" value="Znf-C2H2_CIZ1"/>
</dbReference>
<keyword evidence="9" id="KW-1185">Reference proteome</keyword>
<evidence type="ECO:0000259" key="7">
    <source>
        <dbReference type="PROSITE" id="PS50171"/>
    </source>
</evidence>
<dbReference type="EMBL" id="SOYY01000009">
    <property type="protein sequence ID" value="KAA0716327.1"/>
    <property type="molecule type" value="Genomic_DNA"/>
</dbReference>
<organism evidence="8 9">
    <name type="scientific">Triplophysa tibetana</name>
    <dbReference type="NCBI Taxonomy" id="1572043"/>
    <lineage>
        <taxon>Eukaryota</taxon>
        <taxon>Metazoa</taxon>
        <taxon>Chordata</taxon>
        <taxon>Craniata</taxon>
        <taxon>Vertebrata</taxon>
        <taxon>Euteleostomi</taxon>
        <taxon>Actinopterygii</taxon>
        <taxon>Neopterygii</taxon>
        <taxon>Teleostei</taxon>
        <taxon>Ostariophysi</taxon>
        <taxon>Cypriniformes</taxon>
        <taxon>Nemacheilidae</taxon>
        <taxon>Triplophysa</taxon>
    </lineage>
</organism>
<dbReference type="GO" id="GO:0003676">
    <property type="term" value="F:nucleic acid binding"/>
    <property type="evidence" value="ECO:0007669"/>
    <property type="project" value="InterPro"/>
</dbReference>
<evidence type="ECO:0000256" key="1">
    <source>
        <dbReference type="ARBA" id="ARBA00004123"/>
    </source>
</evidence>
<dbReference type="InterPro" id="IPR013087">
    <property type="entry name" value="Znf_C2H2_type"/>
</dbReference>
<dbReference type="InterPro" id="IPR000690">
    <property type="entry name" value="Matrin/U1-C_Znf_C2H2"/>
</dbReference>
<reference evidence="8 9" key="1">
    <citation type="journal article" date="2019" name="Mol. Ecol. Resour.">
        <title>Chromosome-level genome assembly of Triplophysa tibetana, a fish adapted to the harsh high-altitude environment of the Tibetan Plateau.</title>
        <authorList>
            <person name="Yang X."/>
            <person name="Liu H."/>
            <person name="Ma Z."/>
            <person name="Zou Y."/>
            <person name="Zou M."/>
            <person name="Mao Y."/>
            <person name="Li X."/>
            <person name="Wang H."/>
            <person name="Chen T."/>
            <person name="Wang W."/>
            <person name="Yang R."/>
        </authorList>
    </citation>
    <scope>NUCLEOTIDE SEQUENCE [LARGE SCALE GENOMIC DNA]</scope>
    <source>
        <strain evidence="8">TTIB1903HZAU</strain>
        <tissue evidence="8">Muscle</tissue>
    </source>
</reference>
<keyword evidence="2" id="KW-0479">Metal-binding</keyword>
<name>A0A5A9P6N0_9TELE</name>
<feature type="region of interest" description="Disordered" evidence="6">
    <location>
        <begin position="157"/>
        <end position="192"/>
    </location>
</feature>
<dbReference type="PROSITE" id="PS00028">
    <property type="entry name" value="ZINC_FINGER_C2H2_1"/>
    <property type="match status" value="1"/>
</dbReference>
<feature type="compositionally biased region" description="Basic residues" evidence="6">
    <location>
        <begin position="577"/>
        <end position="594"/>
    </location>
</feature>
<dbReference type="GO" id="GO:0005634">
    <property type="term" value="C:nucleus"/>
    <property type="evidence" value="ECO:0007669"/>
    <property type="project" value="UniProtKB-SubCell"/>
</dbReference>
<evidence type="ECO:0000313" key="8">
    <source>
        <dbReference type="EMBL" id="KAA0716327.1"/>
    </source>
</evidence>
<dbReference type="PANTHER" id="PTHR15491:SF12">
    <property type="entry name" value="CDKN1A INTERACTING ZINC FINGER PROTEIN 1B ISOFORM X1-RELATED"/>
    <property type="match status" value="1"/>
</dbReference>
<dbReference type="GO" id="GO:0008270">
    <property type="term" value="F:zinc ion binding"/>
    <property type="evidence" value="ECO:0007669"/>
    <property type="project" value="UniProtKB-KW"/>
</dbReference>
<gene>
    <name evidence="8" type="ORF">E1301_Tti001762</name>
</gene>
<dbReference type="Gene3D" id="3.30.160.60">
    <property type="entry name" value="Classic Zinc Finger"/>
    <property type="match status" value="1"/>
</dbReference>
<dbReference type="AlphaFoldDB" id="A0A5A9P6N0"/>
<evidence type="ECO:0000256" key="2">
    <source>
        <dbReference type="ARBA" id="ARBA00022723"/>
    </source>
</evidence>
<feature type="region of interest" description="Disordered" evidence="6">
    <location>
        <begin position="689"/>
        <end position="710"/>
    </location>
</feature>
<accession>A0A5A9P6N0</accession>
<dbReference type="SUPFAM" id="SSF57667">
    <property type="entry name" value="beta-beta-alpha zinc fingers"/>
    <property type="match status" value="2"/>
</dbReference>
<feature type="compositionally biased region" description="Polar residues" evidence="6">
    <location>
        <begin position="30"/>
        <end position="40"/>
    </location>
</feature>
<dbReference type="InterPro" id="IPR003604">
    <property type="entry name" value="Matrin/U1-like-C_Znf_C2H2"/>
</dbReference>
<sequence length="710" mass="80055">MLKLNQGKHPNQQHKEPEAGPSEPRGPGASTDSSHQSPQQIDELHVLPHTQPSAPHSPPTLPSVRPHTSQNHVNPISVPRQSAFIHPMQGVPLSHSKQVPKAFPEGGFRQSILGQPPIGSPVKDLYRIFSPGHCPHLCDSYFKRDSPVQIIDKQENHLKTAGKSNQPVRKSDTDSDTGKGTTGPIHSSFPEYGEPLLKKQRALRAIELGEESAKEDQIQQPPKANFAKILDSEDAEGENTSVLHEDNSVDQDRAAGVQSVGTSLKVTIQRSSESRAFSTTSEETDVEKEKGKFTCYICNVACADQKGFLTHMVSLDHQQRMMEVQRASNTCMATLVPQSQESLLGSDRERKMGRQRWCPTCQCHYCGDLIEHRRTTKHKLAKISSRPFCTVCERHFRTPRKFVEHMKSPDHKQRVEELRDEGGPEVMEELITVDAVGCFEGEDDYEEDRTEEEIPVLEKDAVHKEIIPEQETGCEVYDPDIQYGTSFVVPVAGFLCKLCHKFYHFESSAHETHCRSFMHFQNLQKYNALKMQKKPHKDSESNVSRSSPTADSPELELMAGCADGTFDRIQSDLNTSRTRHARKKQRSKRHHKSKTQYSKNSVSLVRKHLVCSSHFSSGSNQESYKQECKKPGVPVMSFKAIEKDKSSYDPDYFPIEHKTGNIMHSLCHVSQLNPKENFSQSVEFKETVSKDQAKQTPYVHKSPVRTVKNT</sequence>
<evidence type="ECO:0000313" key="9">
    <source>
        <dbReference type="Proteomes" id="UP000324632"/>
    </source>
</evidence>
<dbReference type="SMART" id="SM00451">
    <property type="entry name" value="ZnF_U1"/>
    <property type="match status" value="3"/>
</dbReference>